<evidence type="ECO:0000313" key="2">
    <source>
        <dbReference type="Proteomes" id="UP001163823"/>
    </source>
</evidence>
<organism evidence="1 2">
    <name type="scientific">Quillaja saponaria</name>
    <name type="common">Soap bark tree</name>
    <dbReference type="NCBI Taxonomy" id="32244"/>
    <lineage>
        <taxon>Eukaryota</taxon>
        <taxon>Viridiplantae</taxon>
        <taxon>Streptophyta</taxon>
        <taxon>Embryophyta</taxon>
        <taxon>Tracheophyta</taxon>
        <taxon>Spermatophyta</taxon>
        <taxon>Magnoliopsida</taxon>
        <taxon>eudicotyledons</taxon>
        <taxon>Gunneridae</taxon>
        <taxon>Pentapetalae</taxon>
        <taxon>rosids</taxon>
        <taxon>fabids</taxon>
        <taxon>Fabales</taxon>
        <taxon>Quillajaceae</taxon>
        <taxon>Quillaja</taxon>
    </lineage>
</organism>
<dbReference type="Proteomes" id="UP001163823">
    <property type="component" value="Chromosome 5"/>
</dbReference>
<proteinExistence type="predicted"/>
<keyword evidence="2" id="KW-1185">Reference proteome</keyword>
<comment type="caution">
    <text evidence="1">The sequence shown here is derived from an EMBL/GenBank/DDBJ whole genome shotgun (WGS) entry which is preliminary data.</text>
</comment>
<dbReference type="KEGG" id="qsa:O6P43_011660"/>
<protein>
    <submittedName>
        <fullName evidence="1">CSL zinc finger domain-containing protein</fullName>
    </submittedName>
</protein>
<evidence type="ECO:0000313" key="1">
    <source>
        <dbReference type="EMBL" id="KAJ7967396.1"/>
    </source>
</evidence>
<reference evidence="1" key="1">
    <citation type="journal article" date="2023" name="Science">
        <title>Elucidation of the pathway for biosynthesis of saponin adjuvants from the soapbark tree.</title>
        <authorList>
            <person name="Reed J."/>
            <person name="Orme A."/>
            <person name="El-Demerdash A."/>
            <person name="Owen C."/>
            <person name="Martin L.B.B."/>
            <person name="Misra R.C."/>
            <person name="Kikuchi S."/>
            <person name="Rejzek M."/>
            <person name="Martin A.C."/>
            <person name="Harkess A."/>
            <person name="Leebens-Mack J."/>
            <person name="Louveau T."/>
            <person name="Stephenson M.J."/>
            <person name="Osbourn A."/>
        </authorList>
    </citation>
    <scope>NUCLEOTIDE SEQUENCE</scope>
    <source>
        <strain evidence="1">S10</strain>
    </source>
</reference>
<accession>A0AAD7M1L6</accession>
<gene>
    <name evidence="1" type="ORF">O6P43_011660</name>
</gene>
<sequence length="150" mass="16991">MKSPSLPSIAAPSIRYLVDSGLHLLVRNKQQEHYQFWLLTILTISSFTLFVEFQEGTLQNLCWKNFGCDACSGDSFVCLNNQDCAVPTSKRKRGGNIECNIGIQLTFSGTHKNLNALNSWYEVENLRQYSLYGLYSDLRDPVGGQYDKLI</sequence>
<dbReference type="AlphaFoldDB" id="A0AAD7M1L6"/>
<dbReference type="EMBL" id="JARAOO010000005">
    <property type="protein sequence ID" value="KAJ7967396.1"/>
    <property type="molecule type" value="Genomic_DNA"/>
</dbReference>
<name>A0AAD7M1L6_QUISA</name>